<organism evidence="1">
    <name type="scientific">viral metagenome</name>
    <dbReference type="NCBI Taxonomy" id="1070528"/>
    <lineage>
        <taxon>unclassified sequences</taxon>
        <taxon>metagenomes</taxon>
        <taxon>organismal metagenomes</taxon>
    </lineage>
</organism>
<proteinExistence type="predicted"/>
<dbReference type="AlphaFoldDB" id="A0A6M3IWZ2"/>
<evidence type="ECO:0000313" key="1">
    <source>
        <dbReference type="EMBL" id="QJA61585.1"/>
    </source>
</evidence>
<dbReference type="EMBL" id="MT141446">
    <property type="protein sequence ID" value="QJA61585.1"/>
    <property type="molecule type" value="Genomic_DNA"/>
</dbReference>
<sequence length="206" mass="21333">MATITFLAYAGGAARPAFTSASAIGIGYNSSAYPNNIQKGYVGRYACVTTGVGINAIKSGGINYISVAKSTVASYYWTTAGGSYSVSAITAIDAGGFGGTTGPDTEQTIRIYFTHGAAVNANPVQIWIDSAGGGAGYTFASVWIMEASATGSQNWTQASPDNKLTLTPFANVATAHSWYVGASLKPQSDLVGFNDDCYIQFSITYA</sequence>
<name>A0A6M3IWZ2_9ZZZZ</name>
<reference evidence="1" key="1">
    <citation type="submission" date="2020-03" db="EMBL/GenBank/DDBJ databases">
        <title>The deep terrestrial virosphere.</title>
        <authorList>
            <person name="Holmfeldt K."/>
            <person name="Nilsson E."/>
            <person name="Simone D."/>
            <person name="Lopez-Fernandez M."/>
            <person name="Wu X."/>
            <person name="de Brujin I."/>
            <person name="Lundin D."/>
            <person name="Andersson A."/>
            <person name="Bertilsson S."/>
            <person name="Dopson M."/>
        </authorList>
    </citation>
    <scope>NUCLEOTIDE SEQUENCE</scope>
    <source>
        <strain evidence="1">MM415B00915</strain>
    </source>
</reference>
<gene>
    <name evidence="1" type="ORF">MM415B00915_0009</name>
</gene>
<accession>A0A6M3IWZ2</accession>
<protein>
    <submittedName>
        <fullName evidence="1">Uncharacterized protein</fullName>
    </submittedName>
</protein>